<protein>
    <submittedName>
        <fullName evidence="1">Uncharacterized protein</fullName>
    </submittedName>
</protein>
<name>A0A7C4QQY5_9PLAN</name>
<gene>
    <name evidence="1" type="ORF">ENS64_15170</name>
</gene>
<dbReference type="AlphaFoldDB" id="A0A7C4QQY5"/>
<dbReference type="EMBL" id="DSVQ01000018">
    <property type="protein sequence ID" value="HGT40584.1"/>
    <property type="molecule type" value="Genomic_DNA"/>
</dbReference>
<accession>A0A7C4QQY5</accession>
<organism evidence="1">
    <name type="scientific">Schlesneria paludicola</name>
    <dbReference type="NCBI Taxonomy" id="360056"/>
    <lineage>
        <taxon>Bacteria</taxon>
        <taxon>Pseudomonadati</taxon>
        <taxon>Planctomycetota</taxon>
        <taxon>Planctomycetia</taxon>
        <taxon>Planctomycetales</taxon>
        <taxon>Planctomycetaceae</taxon>
        <taxon>Schlesneria</taxon>
    </lineage>
</organism>
<evidence type="ECO:0000313" key="1">
    <source>
        <dbReference type="EMBL" id="HGT40584.1"/>
    </source>
</evidence>
<comment type="caution">
    <text evidence="1">The sequence shown here is derived from an EMBL/GenBank/DDBJ whole genome shotgun (WGS) entry which is preliminary data.</text>
</comment>
<sequence>MWIRGTLDAQQLGESVLVGVVSPPTISHATLGITGEGNRPEEGGRLLMGRVLICLGLLWQAFPVAAGVGDPQVETGHPWYPGERAAASFERLFATQHRIYTHVTGRPTASDEDRALAAWLWRNTHYFHGTDGAADLWGQGFERGPDRVNREYWTGLFAFGFGLCGTTHAQWTAELNALLGHNRSRVCGVPGHNSLEVFLRGGVYGEGQWVLLDHDVSTVIFAENERRLLGLAEIVPRYRQLTDRSYRPEKQHGWLVCGLHPGDGEVFSRFATAEYLAGYAGPPPCVHLRRGETLRRYLQPGLADGQTFVYWGRHDGDKTIPGPSRAQTWVNQPEAMYGSKTGTPYRPGQARYGNAVYSYVPDFQTLDYREAVVAEDEDSVTLEFRTPYVIAATPAEWKEWSIYQPGCRNGLRLYGSAACQVAVSTSRGASWSRPVSFADGLDLTDAVKGAQQYWLRLIGPKSARGQWKLRIETVCQANPALIPHLEAGVNRLLISTGNRAVVSAGPTRPAAQTHVVDGAFDSPRVTLALRTPRGEVPREVYAAAHVASSNPPDPAVKYQIEWSADEGKTWTPIVRDWSITRVGQEPEDFWSQSFVYGSARLPETFTGKETLLVRFRNSGGKRFLRAEAHLIYALPARDDVRLTWGWKTRSGSLQTASAVFHASPTPHEPQAWTFSVGDVAETRWVEWSVVPR</sequence>
<proteinExistence type="predicted"/>
<reference evidence="1" key="1">
    <citation type="journal article" date="2020" name="mSystems">
        <title>Genome- and Community-Level Interaction Insights into Carbon Utilization and Element Cycling Functions of Hydrothermarchaeota in Hydrothermal Sediment.</title>
        <authorList>
            <person name="Zhou Z."/>
            <person name="Liu Y."/>
            <person name="Xu W."/>
            <person name="Pan J."/>
            <person name="Luo Z.H."/>
            <person name="Li M."/>
        </authorList>
    </citation>
    <scope>NUCLEOTIDE SEQUENCE [LARGE SCALE GENOMIC DNA]</scope>
    <source>
        <strain evidence="1">SpSt-508</strain>
    </source>
</reference>